<reference evidence="7" key="2">
    <citation type="submission" date="2017-05" db="EMBL/GenBank/DDBJ databases">
        <title>Whole genome sequence of fish pathogenic bacteria, Photobacterium damselae subsp. piscicida, strain 91-197, isolated from hybrid striped bass (Morone sp.) in USA.</title>
        <authorList>
            <person name="Teru Y."/>
            <person name="Hikima J."/>
            <person name="Kono T."/>
            <person name="Sakai M."/>
            <person name="Takano T."/>
            <person name="Hawke J.P."/>
            <person name="Takeyama H."/>
            <person name="Aoki T."/>
        </authorList>
    </citation>
    <scope>NUCLEOTIDE SEQUENCE [LARGE SCALE GENOMIC DNA]</scope>
    <source>
        <strain evidence="7">91-197</strain>
    </source>
</reference>
<evidence type="ECO:0000313" key="5">
    <source>
        <dbReference type="EMBL" id="BAX54675.1"/>
    </source>
</evidence>
<dbReference type="RefSeq" id="WP_044177745.1">
    <property type="nucleotide sequence ID" value="NZ_AP018046.1"/>
</dbReference>
<dbReference type="PANTHER" id="PTHR46193">
    <property type="entry name" value="6-PHOSPHOGLUCONATE PHOSPHATASE"/>
    <property type="match status" value="1"/>
</dbReference>
<dbReference type="InterPro" id="IPR036412">
    <property type="entry name" value="HAD-like_sf"/>
</dbReference>
<dbReference type="SFLD" id="SFLDG01129">
    <property type="entry name" value="C1.5:_HAD__Beta-PGM__Phosphata"/>
    <property type="match status" value="1"/>
</dbReference>
<comment type="similarity">
    <text evidence="2">Belongs to the HAD-like hydrolase superfamily. CbbY/CbbZ/Gph/YieH family.</text>
</comment>
<dbReference type="Pfam" id="PF00702">
    <property type="entry name" value="Hydrolase"/>
    <property type="match status" value="1"/>
</dbReference>
<dbReference type="InterPro" id="IPR051600">
    <property type="entry name" value="Beta-PGM-like"/>
</dbReference>
<dbReference type="SUPFAM" id="SSF56784">
    <property type="entry name" value="HAD-like"/>
    <property type="match status" value="1"/>
</dbReference>
<organism evidence="5 7">
    <name type="scientific">Photobacterium damsela subsp. piscicida</name>
    <name type="common">Pasteurella piscicida</name>
    <dbReference type="NCBI Taxonomy" id="38294"/>
    <lineage>
        <taxon>Bacteria</taxon>
        <taxon>Pseudomonadati</taxon>
        <taxon>Pseudomonadota</taxon>
        <taxon>Gammaproteobacteria</taxon>
        <taxon>Vibrionales</taxon>
        <taxon>Vibrionaceae</taxon>
        <taxon>Photobacterium</taxon>
    </lineage>
</organism>
<name>A0A1Q9GU20_PHODP</name>
<dbReference type="EMBL" id="AP018046">
    <property type="protein sequence ID" value="BAX54675.1"/>
    <property type="molecule type" value="Genomic_DNA"/>
</dbReference>
<keyword evidence="3" id="KW-0479">Metal-binding</keyword>
<dbReference type="GO" id="GO:0046872">
    <property type="term" value="F:metal ion binding"/>
    <property type="evidence" value="ECO:0007669"/>
    <property type="project" value="UniProtKB-KW"/>
</dbReference>
<evidence type="ECO:0000313" key="6">
    <source>
        <dbReference type="EMBL" id="QOD58733.1"/>
    </source>
</evidence>
<evidence type="ECO:0000256" key="2">
    <source>
        <dbReference type="ARBA" id="ARBA00006171"/>
    </source>
</evidence>
<dbReference type="EMBL" id="CP061855">
    <property type="protein sequence ID" value="QOD58733.1"/>
    <property type="molecule type" value="Genomic_DNA"/>
</dbReference>
<dbReference type="InterPro" id="IPR006439">
    <property type="entry name" value="HAD-SF_hydro_IA"/>
</dbReference>
<comment type="cofactor">
    <cofactor evidence="1">
        <name>Mg(2+)</name>
        <dbReference type="ChEBI" id="CHEBI:18420"/>
    </cofactor>
</comment>
<evidence type="ECO:0000256" key="1">
    <source>
        <dbReference type="ARBA" id="ARBA00001946"/>
    </source>
</evidence>
<dbReference type="AlphaFoldDB" id="A0A1Q9GU20"/>
<gene>
    <name evidence="6" type="ORF">IC627_18215</name>
    <name evidence="5" type="ORF">PDPUS_2_00089</name>
</gene>
<proteinExistence type="inferred from homology"/>
<reference evidence="6 8" key="3">
    <citation type="submission" date="2020-09" db="EMBL/GenBank/DDBJ databases">
        <title>Complete, closed and curated genome sequences of Photobacterium damselae subsp. piscicida isolates from Australia indicate localised evolution and additional plasmid-borne pathogenicity mechanisms.</title>
        <authorList>
            <person name="Baseggio L."/>
            <person name="Silayeva O."/>
            <person name="Buller N."/>
            <person name="Landos M."/>
            <person name="Engelstaedter J."/>
            <person name="Barnes A.C."/>
        </authorList>
    </citation>
    <scope>NUCLEOTIDE SEQUENCE [LARGE SCALE GENOMIC DNA]</scope>
    <source>
        <strain evidence="6 8">AS-16-0540-1</strain>
    </source>
</reference>
<dbReference type="PRINTS" id="PR00413">
    <property type="entry name" value="HADHALOGNASE"/>
</dbReference>
<reference evidence="5" key="1">
    <citation type="journal article" date="2017" name="Genome Announc.">
        <title>Whole-Genome Sequence of Photobacterium damselae subsp. piscicida Strain 91-197, Isolated from Hybrid Striped Bass (Morone sp.) in the United States.</title>
        <authorList>
            <person name="Teru Y."/>
            <person name="Hikima J."/>
            <person name="Kono T."/>
            <person name="Sakai M."/>
            <person name="Takano T."/>
            <person name="Hawke J.P."/>
            <person name="Takeyama H."/>
            <person name="Aoki T."/>
        </authorList>
    </citation>
    <scope>NUCLEOTIDE SEQUENCE</scope>
    <source>
        <strain evidence="5">91-197</strain>
    </source>
</reference>
<evidence type="ECO:0000256" key="4">
    <source>
        <dbReference type="ARBA" id="ARBA00022842"/>
    </source>
</evidence>
<dbReference type="Proteomes" id="UP000218676">
    <property type="component" value="Chromosome 2"/>
</dbReference>
<dbReference type="GO" id="GO:0016787">
    <property type="term" value="F:hydrolase activity"/>
    <property type="evidence" value="ECO:0007669"/>
    <property type="project" value="UniProtKB-KW"/>
</dbReference>
<dbReference type="SFLD" id="SFLDG01135">
    <property type="entry name" value="C1.5.6:_HAD__Beta-PGM__Phospha"/>
    <property type="match status" value="1"/>
</dbReference>
<evidence type="ECO:0000256" key="3">
    <source>
        <dbReference type="ARBA" id="ARBA00022723"/>
    </source>
</evidence>
<keyword evidence="4" id="KW-0460">Magnesium</keyword>
<protein>
    <submittedName>
        <fullName evidence="5">6-phosphogluconate phosphatase</fullName>
    </submittedName>
    <submittedName>
        <fullName evidence="6">HAD-IA family hydrolase</fullName>
    </submittedName>
</protein>
<dbReference type="SFLD" id="SFLDS00003">
    <property type="entry name" value="Haloacid_Dehalogenase"/>
    <property type="match status" value="1"/>
</dbReference>
<dbReference type="Gene3D" id="3.40.50.1000">
    <property type="entry name" value="HAD superfamily/HAD-like"/>
    <property type="match status" value="1"/>
</dbReference>
<keyword evidence="6" id="KW-0378">Hydrolase</keyword>
<dbReference type="NCBIfam" id="TIGR01509">
    <property type="entry name" value="HAD-SF-IA-v3"/>
    <property type="match status" value="1"/>
</dbReference>
<evidence type="ECO:0000313" key="7">
    <source>
        <dbReference type="Proteomes" id="UP000218676"/>
    </source>
</evidence>
<accession>A0A1Q9GU20</accession>
<dbReference type="PANTHER" id="PTHR46193:SF10">
    <property type="entry name" value="6-PHOSPHOGLUCONATE PHOSPHATASE"/>
    <property type="match status" value="1"/>
</dbReference>
<dbReference type="InterPro" id="IPR023214">
    <property type="entry name" value="HAD_sf"/>
</dbReference>
<sequence>MGNKSNIQCIIFDCEGTLVDSERLVCQAIVNAFAIFNVPLQLEDCVQHFEGGKITEQLAKVQHRSGTSIDIDKLEPIYRQQYALLSETHLQPISGVVDLLTRLKARNIELCVISNSSKAKLKAILSQTQLSHFFGNNLFCGDDVGNWKPAPDILLYSAMYLGFSKDECLYVDDTVQGVQTGIAAGIRTYQYQDIIHSYRAVSDQAPVIRSTIDLLSVIDSPFTSQPHIA</sequence>
<dbReference type="InterPro" id="IPR023198">
    <property type="entry name" value="PGP-like_dom2"/>
</dbReference>
<evidence type="ECO:0000313" key="8">
    <source>
        <dbReference type="Proteomes" id="UP000516656"/>
    </source>
</evidence>
<dbReference type="Proteomes" id="UP000516656">
    <property type="component" value="Chromosome 2"/>
</dbReference>
<dbReference type="Gene3D" id="1.10.150.240">
    <property type="entry name" value="Putative phosphatase, domain 2"/>
    <property type="match status" value="1"/>
</dbReference>